<organism evidence="3 4">
    <name type="scientific">Roseateles depolymerans</name>
    <dbReference type="NCBI Taxonomy" id="76731"/>
    <lineage>
        <taxon>Bacteria</taxon>
        <taxon>Pseudomonadati</taxon>
        <taxon>Pseudomonadota</taxon>
        <taxon>Betaproteobacteria</taxon>
        <taxon>Burkholderiales</taxon>
        <taxon>Sphaerotilaceae</taxon>
        <taxon>Roseateles</taxon>
    </lineage>
</organism>
<dbReference type="Pfam" id="PF00534">
    <property type="entry name" value="Glycos_transf_1"/>
    <property type="match status" value="1"/>
</dbReference>
<gene>
    <name evidence="3" type="ORF">DI603_11445</name>
</gene>
<evidence type="ECO:0000313" key="3">
    <source>
        <dbReference type="EMBL" id="PZP32064.1"/>
    </source>
</evidence>
<dbReference type="GO" id="GO:0016757">
    <property type="term" value="F:glycosyltransferase activity"/>
    <property type="evidence" value="ECO:0007669"/>
    <property type="project" value="InterPro"/>
</dbReference>
<name>A0A2W5DQN1_9BURK</name>
<dbReference type="PANTHER" id="PTHR46401:SF2">
    <property type="entry name" value="GLYCOSYLTRANSFERASE WBBK-RELATED"/>
    <property type="match status" value="1"/>
</dbReference>
<reference evidence="3 4" key="1">
    <citation type="submission" date="2017-08" db="EMBL/GenBank/DDBJ databases">
        <title>Infants hospitalized years apart are colonized by the same room-sourced microbial strains.</title>
        <authorList>
            <person name="Brooks B."/>
            <person name="Olm M.R."/>
            <person name="Firek B.A."/>
            <person name="Baker R."/>
            <person name="Thomas B.C."/>
            <person name="Morowitz M.J."/>
            <person name="Banfield J.F."/>
        </authorList>
    </citation>
    <scope>NUCLEOTIDE SEQUENCE [LARGE SCALE GENOMIC DNA]</scope>
    <source>
        <strain evidence="3">S2_012_000_R2_81</strain>
    </source>
</reference>
<evidence type="ECO:0000256" key="1">
    <source>
        <dbReference type="ARBA" id="ARBA00022679"/>
    </source>
</evidence>
<dbReference type="AlphaFoldDB" id="A0A2W5DQN1"/>
<feature type="domain" description="Glycosyl transferase family 1" evidence="2">
    <location>
        <begin position="192"/>
        <end position="337"/>
    </location>
</feature>
<sequence>MSAATVAINGRFLAQTPSGVQRFALELVRALDRQLAGHAERGAPAVELLVPDDAASLPALDAIRVRRVAGRGGHLWDQLLRRHCSPETLLVNLANGGCVLRGNSLTVLHDAAVYRTPANFTWAYRSLHRLLGRLLALRARIATVSAFSRDELCQVLRLDGRRVPVIPNAWEHLAQVQPDAGIVARLGLTPGRYFLTIGSPAPNKNLQRAIAGFQQLGLADEHLVIVGRLDRAVFGAGLAEPPPQVLTPGRLSDAEVAGLLAQARALVFPSLYEGFGIPPLEAMLYGCPVLASDIPVVREVCGPAALLFDPWQPAAIAAAMRRAIAEPDLLRQLSERGSAQLQRYSWQHSARLLLEALRQMTPAPEPARHPQGKTAP</sequence>
<dbReference type="Proteomes" id="UP000249633">
    <property type="component" value="Unassembled WGS sequence"/>
</dbReference>
<proteinExistence type="predicted"/>
<evidence type="ECO:0000259" key="2">
    <source>
        <dbReference type="Pfam" id="PF00534"/>
    </source>
</evidence>
<dbReference type="PANTHER" id="PTHR46401">
    <property type="entry name" value="GLYCOSYLTRANSFERASE WBBK-RELATED"/>
    <property type="match status" value="1"/>
</dbReference>
<dbReference type="CDD" id="cd03809">
    <property type="entry name" value="GT4_MtfB-like"/>
    <property type="match status" value="1"/>
</dbReference>
<dbReference type="EMBL" id="QFOD01000009">
    <property type="protein sequence ID" value="PZP32064.1"/>
    <property type="molecule type" value="Genomic_DNA"/>
</dbReference>
<comment type="caution">
    <text evidence="3">The sequence shown here is derived from an EMBL/GenBank/DDBJ whole genome shotgun (WGS) entry which is preliminary data.</text>
</comment>
<protein>
    <submittedName>
        <fullName evidence="3">Glycosyl transferase</fullName>
    </submittedName>
</protein>
<evidence type="ECO:0000313" key="4">
    <source>
        <dbReference type="Proteomes" id="UP000249633"/>
    </source>
</evidence>
<dbReference type="GO" id="GO:0009103">
    <property type="term" value="P:lipopolysaccharide biosynthetic process"/>
    <property type="evidence" value="ECO:0007669"/>
    <property type="project" value="TreeGrafter"/>
</dbReference>
<accession>A0A2W5DQN1</accession>
<dbReference type="Gene3D" id="3.40.50.2000">
    <property type="entry name" value="Glycogen Phosphorylase B"/>
    <property type="match status" value="2"/>
</dbReference>
<keyword evidence="1 3" id="KW-0808">Transferase</keyword>
<dbReference type="InterPro" id="IPR001296">
    <property type="entry name" value="Glyco_trans_1"/>
</dbReference>
<dbReference type="SUPFAM" id="SSF53756">
    <property type="entry name" value="UDP-Glycosyltransferase/glycogen phosphorylase"/>
    <property type="match status" value="1"/>
</dbReference>